<dbReference type="EMBL" id="QYUQ01000002">
    <property type="protein sequence ID" value="RJG00187.1"/>
    <property type="molecule type" value="Genomic_DNA"/>
</dbReference>
<evidence type="ECO:0000313" key="3">
    <source>
        <dbReference type="Proteomes" id="UP000266327"/>
    </source>
</evidence>
<reference evidence="3" key="1">
    <citation type="submission" date="2018-09" db="EMBL/GenBank/DDBJ databases">
        <authorList>
            <person name="Zhu H."/>
        </authorList>
    </citation>
    <scope>NUCLEOTIDE SEQUENCE [LARGE SCALE GENOMIC DNA]</scope>
    <source>
        <strain evidence="3">K1S02-23</strain>
    </source>
</reference>
<evidence type="ECO:0000313" key="2">
    <source>
        <dbReference type="EMBL" id="RJG00187.1"/>
    </source>
</evidence>
<organism evidence="2 3">
    <name type="scientific">Noviherbaspirillum sedimenti</name>
    <dbReference type="NCBI Taxonomy" id="2320865"/>
    <lineage>
        <taxon>Bacteria</taxon>
        <taxon>Pseudomonadati</taxon>
        <taxon>Pseudomonadota</taxon>
        <taxon>Betaproteobacteria</taxon>
        <taxon>Burkholderiales</taxon>
        <taxon>Oxalobacteraceae</taxon>
        <taxon>Noviherbaspirillum</taxon>
    </lineage>
</organism>
<evidence type="ECO:0000256" key="1">
    <source>
        <dbReference type="SAM" id="MobiDB-lite"/>
    </source>
</evidence>
<dbReference type="AlphaFoldDB" id="A0A3A3FVM7"/>
<gene>
    <name evidence="2" type="ORF">D3878_00235</name>
</gene>
<proteinExistence type="predicted"/>
<accession>A0A3A3FVM7</accession>
<feature type="region of interest" description="Disordered" evidence="1">
    <location>
        <begin position="26"/>
        <end position="56"/>
    </location>
</feature>
<dbReference type="Proteomes" id="UP000266327">
    <property type="component" value="Unassembled WGS sequence"/>
</dbReference>
<keyword evidence="3" id="KW-1185">Reference proteome</keyword>
<sequence>MCAWAAQAAAQAAQAASYSEDYGQAAVTEDVPSSHGADELAQASADADEPSLSGEAAVPVPTGLRVQFDSGTIENVNRIVGFWPSVHWLNSRNRGTSMAALGYTWRNLKLEGALFRERESDQYRNTEWLRIHSASRRLAYKFGPHWALQFSRGFLRSPDQFRQDQKSRRKTASVTYRGGFNGNPWHATLAYGRGKGSSGSEGGAYLLDTALRLGQEHSLFGRIERAGHEELFRYEDGPNNQSYQTNKMSVGYLYEPKTRGPATLGVGALVSRRTFPAELLPYYGDKNTAYTVFLRLQMKFN</sequence>
<name>A0A3A3FVM7_9BURK</name>
<comment type="caution">
    <text evidence="2">The sequence shown here is derived from an EMBL/GenBank/DDBJ whole genome shotgun (WGS) entry which is preliminary data.</text>
</comment>
<protein>
    <submittedName>
        <fullName evidence="2">Uncharacterized protein</fullName>
    </submittedName>
</protein>